<dbReference type="EMBL" id="WNYA01001013">
    <property type="protein sequence ID" value="KAG8546601.1"/>
    <property type="molecule type" value="Genomic_DNA"/>
</dbReference>
<keyword evidence="2" id="KW-1185">Reference proteome</keyword>
<sequence>MLVCCPAKRLLCCPALRLVCCPAQRQVCCLALRLVCCPAQRQVCCPPQRMVCCPAQRLVCCTALRLVCCPALRLRCVLLYCPERYSVSALRLVCCPCSETGVCPCPEAGLSPALKRSSGMCCPPQVLLPRRWCCPGLRLVCCPPQGRCAVMALRAGVLSAQDCVVFRCAPAEQLLIWCGCPALMNWCAGRPCQQSSCVLSCPEVCSFPALRLCASCPEHGVALPLMLLYVCAVLSLEAVCCHVCVVARGRCACPAQRRRDRPALETVACPPSMCVSPEACVGFLPKTVVLSMPQTRLCASLHCPAGGGPCPEAGVASAPSRYGVSSLARAGVLSCPKAVCSCLPGVPETGVLSQASRSLNCVCPCSEAGVLSCRRDSCFACLFCPPEADVSGPGHMCLRRLGVLRCP</sequence>
<protein>
    <submittedName>
        <fullName evidence="1">Uncharacterized protein</fullName>
    </submittedName>
</protein>
<gene>
    <name evidence="1" type="ORF">GDO81_018510</name>
</gene>
<proteinExistence type="predicted"/>
<evidence type="ECO:0000313" key="2">
    <source>
        <dbReference type="Proteomes" id="UP000824782"/>
    </source>
</evidence>
<accession>A0AAV6ZBM0</accession>
<evidence type="ECO:0000313" key="1">
    <source>
        <dbReference type="EMBL" id="KAG8546601.1"/>
    </source>
</evidence>
<dbReference type="AlphaFoldDB" id="A0AAV6ZBM0"/>
<name>A0AAV6ZBM0_ENGPU</name>
<organism evidence="1 2">
    <name type="scientific">Engystomops pustulosus</name>
    <name type="common">Tungara frog</name>
    <name type="synonym">Physalaemus pustulosus</name>
    <dbReference type="NCBI Taxonomy" id="76066"/>
    <lineage>
        <taxon>Eukaryota</taxon>
        <taxon>Metazoa</taxon>
        <taxon>Chordata</taxon>
        <taxon>Craniata</taxon>
        <taxon>Vertebrata</taxon>
        <taxon>Euteleostomi</taxon>
        <taxon>Amphibia</taxon>
        <taxon>Batrachia</taxon>
        <taxon>Anura</taxon>
        <taxon>Neobatrachia</taxon>
        <taxon>Hyloidea</taxon>
        <taxon>Leptodactylidae</taxon>
        <taxon>Leiuperinae</taxon>
        <taxon>Engystomops</taxon>
    </lineage>
</organism>
<comment type="caution">
    <text evidence="1">The sequence shown here is derived from an EMBL/GenBank/DDBJ whole genome shotgun (WGS) entry which is preliminary data.</text>
</comment>
<reference evidence="1" key="1">
    <citation type="thesis" date="2020" institute="ProQuest LLC" country="789 East Eisenhower Parkway, Ann Arbor, MI, USA">
        <title>Comparative Genomics and Chromosome Evolution.</title>
        <authorList>
            <person name="Mudd A.B."/>
        </authorList>
    </citation>
    <scope>NUCLEOTIDE SEQUENCE</scope>
    <source>
        <strain evidence="1">237g6f4</strain>
        <tissue evidence="1">Blood</tissue>
    </source>
</reference>
<dbReference type="Proteomes" id="UP000824782">
    <property type="component" value="Unassembled WGS sequence"/>
</dbReference>